<name>A0A3B0T2V7_9ZZZZ</name>
<proteinExistence type="predicted"/>
<protein>
    <submittedName>
        <fullName evidence="1">Uncharacterized protein</fullName>
    </submittedName>
</protein>
<reference evidence="1" key="1">
    <citation type="submission" date="2018-06" db="EMBL/GenBank/DDBJ databases">
        <authorList>
            <person name="Zhirakovskaya E."/>
        </authorList>
    </citation>
    <scope>NUCLEOTIDE SEQUENCE</scope>
</reference>
<gene>
    <name evidence="1" type="ORF">MNBD_BACTEROID03-2577</name>
</gene>
<evidence type="ECO:0000313" key="1">
    <source>
        <dbReference type="EMBL" id="VAW12278.1"/>
    </source>
</evidence>
<dbReference type="AlphaFoldDB" id="A0A3B0T2V7"/>
<sequence>MLLKNRSNSSPVGYWRQIGIFKKSPLDIIEHLFPVFLDGGDVPPNGREVLRMGLFYELQEQVLVLFQPKGQTLLQRGVLFSQGRNDLARLLFEEGEFFP</sequence>
<dbReference type="EMBL" id="UOEL01000084">
    <property type="protein sequence ID" value="VAW12278.1"/>
    <property type="molecule type" value="Genomic_DNA"/>
</dbReference>
<organism evidence="1">
    <name type="scientific">hydrothermal vent metagenome</name>
    <dbReference type="NCBI Taxonomy" id="652676"/>
    <lineage>
        <taxon>unclassified sequences</taxon>
        <taxon>metagenomes</taxon>
        <taxon>ecological metagenomes</taxon>
    </lineage>
</organism>
<accession>A0A3B0T2V7</accession>